<evidence type="ECO:0000256" key="1">
    <source>
        <dbReference type="SAM" id="MobiDB-lite"/>
    </source>
</evidence>
<dbReference type="AlphaFoldDB" id="A0A9X0A681"/>
<feature type="region of interest" description="Disordered" evidence="1">
    <location>
        <begin position="107"/>
        <end position="145"/>
    </location>
</feature>
<accession>A0A9X0A681</accession>
<keyword evidence="3" id="KW-1185">Reference proteome</keyword>
<dbReference type="Proteomes" id="UP001163046">
    <property type="component" value="Unassembled WGS sequence"/>
</dbReference>
<organism evidence="2 3">
    <name type="scientific">Desmophyllum pertusum</name>
    <dbReference type="NCBI Taxonomy" id="174260"/>
    <lineage>
        <taxon>Eukaryota</taxon>
        <taxon>Metazoa</taxon>
        <taxon>Cnidaria</taxon>
        <taxon>Anthozoa</taxon>
        <taxon>Hexacorallia</taxon>
        <taxon>Scleractinia</taxon>
        <taxon>Caryophylliina</taxon>
        <taxon>Caryophylliidae</taxon>
        <taxon>Desmophyllum</taxon>
    </lineage>
</organism>
<feature type="compositionally biased region" description="Low complexity" evidence="1">
    <location>
        <begin position="117"/>
        <end position="126"/>
    </location>
</feature>
<protein>
    <submittedName>
        <fullName evidence="2">Uncharacterized protein</fullName>
    </submittedName>
</protein>
<evidence type="ECO:0000313" key="3">
    <source>
        <dbReference type="Proteomes" id="UP001163046"/>
    </source>
</evidence>
<dbReference type="EMBL" id="MU825397">
    <property type="protein sequence ID" value="KAJ7394143.1"/>
    <property type="molecule type" value="Genomic_DNA"/>
</dbReference>
<sequence>MSDEEQDSEKFMSSSKLSAAVPAFVPRIAYSGLTSPNNLVINSNLSPLVPEFKPSVCFTSPDLPPDHKPVHVHNLQYHVKQENIESQQDAPLQAYHSSYSQSKKITVKTEGNDEGLNTAENTTAENVTDSSGNTNTKKKKGEERKKNRLVIQLDNKVMRN</sequence>
<proteinExistence type="predicted"/>
<name>A0A9X0A681_9CNID</name>
<reference evidence="2" key="1">
    <citation type="submission" date="2023-01" db="EMBL/GenBank/DDBJ databases">
        <title>Genome assembly of the deep-sea coral Lophelia pertusa.</title>
        <authorList>
            <person name="Herrera S."/>
            <person name="Cordes E."/>
        </authorList>
    </citation>
    <scope>NUCLEOTIDE SEQUENCE</scope>
    <source>
        <strain evidence="2">USNM1676648</strain>
        <tissue evidence="2">Polyp</tissue>
    </source>
</reference>
<comment type="caution">
    <text evidence="2">The sequence shown here is derived from an EMBL/GenBank/DDBJ whole genome shotgun (WGS) entry which is preliminary data.</text>
</comment>
<evidence type="ECO:0000313" key="2">
    <source>
        <dbReference type="EMBL" id="KAJ7394143.1"/>
    </source>
</evidence>
<gene>
    <name evidence="2" type="ORF">OS493_003821</name>
</gene>